<dbReference type="PANTHER" id="PTHR47634:SF9">
    <property type="entry name" value="PROTEIN KINASE DOMAIN-CONTAINING PROTEIN-RELATED"/>
    <property type="match status" value="1"/>
</dbReference>
<evidence type="ECO:0000256" key="3">
    <source>
        <dbReference type="ARBA" id="ARBA00022679"/>
    </source>
</evidence>
<dbReference type="RefSeq" id="XP_008860936.1">
    <property type="nucleotide sequence ID" value="XM_008862714.1"/>
</dbReference>
<feature type="binding site" evidence="9">
    <location>
        <position position="143"/>
    </location>
    <ligand>
        <name>ATP</name>
        <dbReference type="ChEBI" id="CHEBI:30616"/>
    </ligand>
</feature>
<dbReference type="FunFam" id="1.10.510.10:FF:000339">
    <property type="entry name" value="Serine/threonine-protein kinase SRPK-like protein"/>
    <property type="match status" value="1"/>
</dbReference>
<dbReference type="InterPro" id="IPR017441">
    <property type="entry name" value="Protein_kinase_ATP_BS"/>
</dbReference>
<dbReference type="eggNOG" id="KOG1290">
    <property type="taxonomic scope" value="Eukaryota"/>
</dbReference>
<evidence type="ECO:0000256" key="9">
    <source>
        <dbReference type="PROSITE-ProRule" id="PRU10141"/>
    </source>
</evidence>
<dbReference type="GO" id="GO:0004674">
    <property type="term" value="F:protein serine/threonine kinase activity"/>
    <property type="evidence" value="ECO:0007669"/>
    <property type="project" value="UniProtKB-KW"/>
</dbReference>
<dbReference type="GeneID" id="20077137"/>
<keyword evidence="5 12" id="KW-0418">Kinase</keyword>
<dbReference type="STRING" id="157072.A0A024UU97"/>
<evidence type="ECO:0000256" key="4">
    <source>
        <dbReference type="ARBA" id="ARBA00022741"/>
    </source>
</evidence>
<dbReference type="AlphaFoldDB" id="A0A024UU97"/>
<dbReference type="PROSITE" id="PS50011">
    <property type="entry name" value="PROTEIN_KINASE_DOM"/>
    <property type="match status" value="1"/>
</dbReference>
<dbReference type="EMBL" id="KI913952">
    <property type="protein sequence ID" value="ETW09525.1"/>
    <property type="molecule type" value="Genomic_DNA"/>
</dbReference>
<feature type="compositionally biased region" description="Low complexity" evidence="10">
    <location>
        <begin position="73"/>
        <end position="86"/>
    </location>
</feature>
<dbReference type="PROSITE" id="PS00108">
    <property type="entry name" value="PROTEIN_KINASE_ST"/>
    <property type="match status" value="1"/>
</dbReference>
<evidence type="ECO:0000256" key="10">
    <source>
        <dbReference type="SAM" id="MobiDB-lite"/>
    </source>
</evidence>
<keyword evidence="4 9" id="KW-0547">Nucleotide-binding</keyword>
<dbReference type="OrthoDB" id="2649at2759"/>
<dbReference type="Pfam" id="PF00069">
    <property type="entry name" value="Pkinase"/>
    <property type="match status" value="2"/>
</dbReference>
<feature type="region of interest" description="Disordered" evidence="10">
    <location>
        <begin position="1"/>
        <end position="97"/>
    </location>
</feature>
<evidence type="ECO:0000256" key="5">
    <source>
        <dbReference type="ARBA" id="ARBA00022777"/>
    </source>
</evidence>
<dbReference type="VEuPathDB" id="FungiDB:H310_00087"/>
<dbReference type="GO" id="GO:0005524">
    <property type="term" value="F:ATP binding"/>
    <property type="evidence" value="ECO:0007669"/>
    <property type="project" value="UniProtKB-UniRule"/>
</dbReference>
<comment type="catalytic activity">
    <reaction evidence="8">
        <text>L-seryl-[protein] + ATP = O-phospho-L-seryl-[protein] + ADP + H(+)</text>
        <dbReference type="Rhea" id="RHEA:17989"/>
        <dbReference type="Rhea" id="RHEA-COMP:9863"/>
        <dbReference type="Rhea" id="RHEA-COMP:11604"/>
        <dbReference type="ChEBI" id="CHEBI:15378"/>
        <dbReference type="ChEBI" id="CHEBI:29999"/>
        <dbReference type="ChEBI" id="CHEBI:30616"/>
        <dbReference type="ChEBI" id="CHEBI:83421"/>
        <dbReference type="ChEBI" id="CHEBI:456216"/>
        <dbReference type="EC" id="2.7.11.1"/>
    </reaction>
</comment>
<dbReference type="FunFam" id="3.30.200.20:FF:000770">
    <property type="entry name" value="SRSF protein kinase 2"/>
    <property type="match status" value="1"/>
</dbReference>
<dbReference type="InterPro" id="IPR008271">
    <property type="entry name" value="Ser/Thr_kinase_AS"/>
</dbReference>
<gene>
    <name evidence="12" type="ORF">H310_00087</name>
</gene>
<feature type="compositionally biased region" description="Acidic residues" evidence="10">
    <location>
        <begin position="38"/>
        <end position="47"/>
    </location>
</feature>
<evidence type="ECO:0000256" key="8">
    <source>
        <dbReference type="ARBA" id="ARBA00048679"/>
    </source>
</evidence>
<dbReference type="InterPro" id="IPR051334">
    <property type="entry name" value="SRPK"/>
</dbReference>
<dbReference type="PANTHER" id="PTHR47634">
    <property type="entry name" value="PROTEIN KINASE DOMAIN-CONTAINING PROTEIN-RELATED"/>
    <property type="match status" value="1"/>
</dbReference>
<name>A0A024UU97_9STRA</name>
<dbReference type="Gene3D" id="1.10.510.10">
    <property type="entry name" value="Transferase(Phosphotransferase) domain 1"/>
    <property type="match status" value="2"/>
</dbReference>
<evidence type="ECO:0000256" key="1">
    <source>
        <dbReference type="ARBA" id="ARBA00012513"/>
    </source>
</evidence>
<keyword evidence="6 9" id="KW-0067">ATP-binding</keyword>
<keyword evidence="2" id="KW-0723">Serine/threonine-protein kinase</keyword>
<dbReference type="GO" id="GO:0050684">
    <property type="term" value="P:regulation of mRNA processing"/>
    <property type="evidence" value="ECO:0007669"/>
    <property type="project" value="TreeGrafter"/>
</dbReference>
<dbReference type="InterPro" id="IPR011009">
    <property type="entry name" value="Kinase-like_dom_sf"/>
</dbReference>
<dbReference type="Gene3D" id="3.30.200.20">
    <property type="entry name" value="Phosphorylase Kinase, domain 1"/>
    <property type="match status" value="1"/>
</dbReference>
<evidence type="ECO:0000256" key="2">
    <source>
        <dbReference type="ARBA" id="ARBA00022527"/>
    </source>
</evidence>
<dbReference type="SUPFAM" id="SSF56112">
    <property type="entry name" value="Protein kinase-like (PK-like)"/>
    <property type="match status" value="1"/>
</dbReference>
<proteinExistence type="predicted"/>
<evidence type="ECO:0000256" key="6">
    <source>
        <dbReference type="ARBA" id="ARBA00022840"/>
    </source>
</evidence>
<dbReference type="GO" id="GO:0000245">
    <property type="term" value="P:spliceosomal complex assembly"/>
    <property type="evidence" value="ECO:0007669"/>
    <property type="project" value="TreeGrafter"/>
</dbReference>
<dbReference type="SMART" id="SM00220">
    <property type="entry name" value="S_TKc"/>
    <property type="match status" value="1"/>
</dbReference>
<sequence length="764" mass="85267">MSKATSTAMKKSAATVPAKLKASKAKTGVKEKTPMPSLEEDETEDDVASSSPQMSKKKLTIQKQHAGSDESSDCSSSFKSDESSSSESEEEEEGSYKHGGYHRVLVGDVFNNRFTVLAKLGWGHFSTVWRCRDAETGQEVAMKVQKSASHYMEAARDEVELLECVNEAAKKFGVSPRIVKLIASFEHIGPHGTHMCMVFEMLGDNLLTLIKRYDYKGIPIPLLKIMTKQMLEGMAFLHDQCKIIHTDLKPENVLLNKSLSKMPKFRSMVPPEYGGSAPVDSSTLTADEKKKLKRKLKRKKQKQNKKEVADALADKLDQSLLIDGDDKDDAVCRATKKPPKAAVDGQLLSNFHTFPTAPIQTNGSGTENPLSIGTTDDNAAMVGAGLHLYKTTSRASRDYPIPQEYAARIMLWLPPHEVTAQLGESYRRVYRFKLPLPEDVTTAFNSSRKSTCFSLKHFCSDRRDLPSKVEAALGGTDAATEADGSAAEPMGLWRLELDARYVRDVCALLESTWPGHLVFMNVAAAASYAVPGFYFPATDNTDPKARQVVLQGMYLRSTTVQDDAHGIRRVAPLADRVNSWHLNVLARHTASLIEGVPDYQVKIADLGNACWTYKRFTQDIQTRQYRSPEVILGQNYDQSTDMWSMGCFVFELATGELLFDPKSGKSFSRDEDHLAQMMELLGRIPKSFATNGKYSSEYFNRKGELRKIHNLKFWALKDVLADKYEFDTVDADAFASFLETMLRFQPSKRITASDVLHHPWLSTP</sequence>
<dbReference type="InterPro" id="IPR000719">
    <property type="entry name" value="Prot_kinase_dom"/>
</dbReference>
<protein>
    <recommendedName>
        <fullName evidence="1">non-specific serine/threonine protein kinase</fullName>
        <ecNumber evidence="1">2.7.11.1</ecNumber>
    </recommendedName>
</protein>
<organism evidence="12">
    <name type="scientific">Aphanomyces invadans</name>
    <dbReference type="NCBI Taxonomy" id="157072"/>
    <lineage>
        <taxon>Eukaryota</taxon>
        <taxon>Sar</taxon>
        <taxon>Stramenopiles</taxon>
        <taxon>Oomycota</taxon>
        <taxon>Saprolegniomycetes</taxon>
        <taxon>Saprolegniales</taxon>
        <taxon>Verrucalvaceae</taxon>
        <taxon>Aphanomyces</taxon>
    </lineage>
</organism>
<dbReference type="EC" id="2.7.11.1" evidence="1"/>
<accession>A0A024UU97</accession>
<keyword evidence="3" id="KW-0808">Transferase</keyword>
<feature type="compositionally biased region" description="Basic residues" evidence="10">
    <location>
        <begin position="291"/>
        <end position="303"/>
    </location>
</feature>
<feature type="domain" description="Protein kinase" evidence="11">
    <location>
        <begin position="114"/>
        <end position="761"/>
    </location>
</feature>
<evidence type="ECO:0000259" key="11">
    <source>
        <dbReference type="PROSITE" id="PS50011"/>
    </source>
</evidence>
<reference evidence="12" key="1">
    <citation type="submission" date="2013-12" db="EMBL/GenBank/DDBJ databases">
        <title>The Genome Sequence of Aphanomyces invadans NJM9701.</title>
        <authorList>
            <consortium name="The Broad Institute Genomics Platform"/>
            <person name="Russ C."/>
            <person name="Tyler B."/>
            <person name="van West P."/>
            <person name="Dieguez-Uribeondo J."/>
            <person name="Young S.K."/>
            <person name="Zeng Q."/>
            <person name="Gargeya S."/>
            <person name="Fitzgerald M."/>
            <person name="Abouelleil A."/>
            <person name="Alvarado L."/>
            <person name="Chapman S.B."/>
            <person name="Gainer-Dewar J."/>
            <person name="Goldberg J."/>
            <person name="Griggs A."/>
            <person name="Gujja S."/>
            <person name="Hansen M."/>
            <person name="Howarth C."/>
            <person name="Imamovic A."/>
            <person name="Ireland A."/>
            <person name="Larimer J."/>
            <person name="McCowan C."/>
            <person name="Murphy C."/>
            <person name="Pearson M."/>
            <person name="Poon T.W."/>
            <person name="Priest M."/>
            <person name="Roberts A."/>
            <person name="Saif S."/>
            <person name="Shea T."/>
            <person name="Sykes S."/>
            <person name="Wortman J."/>
            <person name="Nusbaum C."/>
            <person name="Birren B."/>
        </authorList>
    </citation>
    <scope>NUCLEOTIDE SEQUENCE [LARGE SCALE GENOMIC DNA]</scope>
    <source>
        <strain evidence="12">NJM9701</strain>
    </source>
</reference>
<comment type="catalytic activity">
    <reaction evidence="7">
        <text>L-threonyl-[protein] + ATP = O-phospho-L-threonyl-[protein] + ADP + H(+)</text>
        <dbReference type="Rhea" id="RHEA:46608"/>
        <dbReference type="Rhea" id="RHEA-COMP:11060"/>
        <dbReference type="Rhea" id="RHEA-COMP:11605"/>
        <dbReference type="ChEBI" id="CHEBI:15378"/>
        <dbReference type="ChEBI" id="CHEBI:30013"/>
        <dbReference type="ChEBI" id="CHEBI:30616"/>
        <dbReference type="ChEBI" id="CHEBI:61977"/>
        <dbReference type="ChEBI" id="CHEBI:456216"/>
        <dbReference type="EC" id="2.7.11.1"/>
    </reaction>
</comment>
<feature type="compositionally biased region" description="Low complexity" evidence="10">
    <location>
        <begin position="1"/>
        <end position="15"/>
    </location>
</feature>
<feature type="region of interest" description="Disordered" evidence="10">
    <location>
        <begin position="272"/>
        <end position="307"/>
    </location>
</feature>
<evidence type="ECO:0000313" key="12">
    <source>
        <dbReference type="EMBL" id="ETW09525.1"/>
    </source>
</evidence>
<evidence type="ECO:0000256" key="7">
    <source>
        <dbReference type="ARBA" id="ARBA00047899"/>
    </source>
</evidence>
<dbReference type="PROSITE" id="PS00107">
    <property type="entry name" value="PROTEIN_KINASE_ATP"/>
    <property type="match status" value="1"/>
</dbReference>